<reference evidence="3" key="1">
    <citation type="submission" date="2017-12" db="EMBL/GenBank/DDBJ databases">
        <title>Sequencing the genomes of 1000 Actinobacteria strains.</title>
        <authorList>
            <person name="Klenk H.-P."/>
        </authorList>
    </citation>
    <scope>NUCLEOTIDE SEQUENCE [LARGE SCALE GENOMIC DNA]</scope>
    <source>
        <strain evidence="3">DSM 44228</strain>
    </source>
</reference>
<gene>
    <name evidence="3" type="ORF">A8926_3531</name>
</gene>
<dbReference type="Gene3D" id="3.30.530.20">
    <property type="match status" value="1"/>
</dbReference>
<dbReference type="InterPro" id="IPR013538">
    <property type="entry name" value="ASHA1/2-like_C"/>
</dbReference>
<organism evidence="3 4">
    <name type="scientific">Saccharopolyspora spinosa</name>
    <dbReference type="NCBI Taxonomy" id="60894"/>
    <lineage>
        <taxon>Bacteria</taxon>
        <taxon>Bacillati</taxon>
        <taxon>Actinomycetota</taxon>
        <taxon>Actinomycetes</taxon>
        <taxon>Pseudonocardiales</taxon>
        <taxon>Pseudonocardiaceae</taxon>
        <taxon>Saccharopolyspora</taxon>
    </lineage>
</organism>
<comment type="caution">
    <text evidence="3">The sequence shown here is derived from an EMBL/GenBank/DDBJ whole genome shotgun (WGS) entry which is preliminary data.</text>
</comment>
<dbReference type="Pfam" id="PF08327">
    <property type="entry name" value="AHSA1"/>
    <property type="match status" value="1"/>
</dbReference>
<evidence type="ECO:0000313" key="4">
    <source>
        <dbReference type="Proteomes" id="UP000233786"/>
    </source>
</evidence>
<accession>A0A2N3XYK3</accession>
<dbReference type="Proteomes" id="UP000233786">
    <property type="component" value="Unassembled WGS sequence"/>
</dbReference>
<proteinExistence type="inferred from homology"/>
<dbReference type="InterPro" id="IPR023393">
    <property type="entry name" value="START-like_dom_sf"/>
</dbReference>
<name>A0A2N3XYK3_SACSN</name>
<dbReference type="EMBL" id="PJNB01000001">
    <property type="protein sequence ID" value="PKW15773.1"/>
    <property type="molecule type" value="Genomic_DNA"/>
</dbReference>
<dbReference type="AlphaFoldDB" id="A0A2N3XYK3"/>
<comment type="similarity">
    <text evidence="1">Belongs to the AHA1 family.</text>
</comment>
<dbReference type="RefSeq" id="WP_010696988.1">
    <property type="nucleotide sequence ID" value="NZ_CP061007.1"/>
</dbReference>
<evidence type="ECO:0000256" key="1">
    <source>
        <dbReference type="ARBA" id="ARBA00006817"/>
    </source>
</evidence>
<evidence type="ECO:0000259" key="2">
    <source>
        <dbReference type="Pfam" id="PF08327"/>
    </source>
</evidence>
<feature type="domain" description="Activator of Hsp90 ATPase homologue 1/2-like C-terminal" evidence="2">
    <location>
        <begin position="25"/>
        <end position="140"/>
    </location>
</feature>
<keyword evidence="4" id="KW-1185">Reference proteome</keyword>
<protein>
    <submittedName>
        <fullName evidence="3">Uncharacterized protein YndB with AHSA1/START domain</fullName>
    </submittedName>
</protein>
<evidence type="ECO:0000313" key="3">
    <source>
        <dbReference type="EMBL" id="PKW15773.1"/>
    </source>
</evidence>
<dbReference type="STRING" id="994479.GCA_000194155_03687"/>
<dbReference type="SUPFAM" id="SSF55961">
    <property type="entry name" value="Bet v1-like"/>
    <property type="match status" value="1"/>
</dbReference>
<sequence length="144" mass="16398">MDDKLRQLDDGRYELRFERWLAHAQSKVWRAITDPAQLRAWFVEILDYDRSRLDFAAGANLAFVPEEGHDLPPGKGRTTRFDPPNLLEYTWDAEVLRWELAADGPDGCRLIFTNIVAGHDFAIAVEPGWRAGLDQLAEFLGTNA</sequence>